<feature type="transmembrane region" description="Helical" evidence="8">
    <location>
        <begin position="864"/>
        <end position="885"/>
    </location>
</feature>
<evidence type="ECO:0000313" key="11">
    <source>
        <dbReference type="EMBL" id="CAF1480596.1"/>
    </source>
</evidence>
<evidence type="ECO:0000313" key="12">
    <source>
        <dbReference type="Proteomes" id="UP000663834"/>
    </source>
</evidence>
<dbReference type="GO" id="GO:0046983">
    <property type="term" value="F:protein dimerization activity"/>
    <property type="evidence" value="ECO:0007669"/>
    <property type="project" value="InterPro"/>
</dbReference>
<dbReference type="PANTHER" id="PTHR12308">
    <property type="entry name" value="ANOCTAMIN"/>
    <property type="match status" value="1"/>
</dbReference>
<dbReference type="InterPro" id="IPR007632">
    <property type="entry name" value="Anoctamin"/>
</dbReference>
<comment type="subcellular location">
    <subcellularLocation>
        <location evidence="1">Cell membrane</location>
        <topology evidence="1">Multi-pass membrane protein</topology>
    </subcellularLocation>
    <subcellularLocation>
        <location evidence="8">Membrane</location>
        <topology evidence="8">Multi-pass membrane protein</topology>
    </subcellularLocation>
</comment>
<feature type="transmembrane region" description="Helical" evidence="8">
    <location>
        <begin position="305"/>
        <end position="332"/>
    </location>
</feature>
<keyword evidence="6 8" id="KW-0472">Membrane</keyword>
<keyword evidence="4 8" id="KW-0812">Transmembrane</keyword>
<evidence type="ECO:0000256" key="2">
    <source>
        <dbReference type="ARBA" id="ARBA00009671"/>
    </source>
</evidence>
<feature type="transmembrane region" description="Helical" evidence="8">
    <location>
        <begin position="385"/>
        <end position="402"/>
    </location>
</feature>
<evidence type="ECO:0000256" key="1">
    <source>
        <dbReference type="ARBA" id="ARBA00004651"/>
    </source>
</evidence>
<evidence type="ECO:0000256" key="8">
    <source>
        <dbReference type="RuleBase" id="RU280814"/>
    </source>
</evidence>
<reference evidence="11" key="1">
    <citation type="submission" date="2021-02" db="EMBL/GenBank/DDBJ databases">
        <authorList>
            <person name="Nowell W R."/>
        </authorList>
    </citation>
    <scope>NUCLEOTIDE SEQUENCE</scope>
</reference>
<keyword evidence="7" id="KW-0325">Glycoprotein</keyword>
<comment type="caution">
    <text evidence="8">Lacks conserved residue(s) required for the propagation of feature annotation.</text>
</comment>
<dbReference type="Pfam" id="PF04547">
    <property type="entry name" value="Anoctamin"/>
    <property type="match status" value="1"/>
</dbReference>
<evidence type="ECO:0000256" key="7">
    <source>
        <dbReference type="ARBA" id="ARBA00023180"/>
    </source>
</evidence>
<feature type="transmembrane region" description="Helical" evidence="8">
    <location>
        <begin position="762"/>
        <end position="784"/>
    </location>
</feature>
<proteinExistence type="inferred from homology"/>
<dbReference type="AlphaFoldDB" id="A0A815RUV2"/>
<feature type="domain" description="Anoctamin transmembrane" evidence="9">
    <location>
        <begin position="297"/>
        <end position="898"/>
    </location>
</feature>
<dbReference type="InterPro" id="IPR032394">
    <property type="entry name" value="Anoct_dimer"/>
</dbReference>
<dbReference type="OrthoDB" id="296386at2759"/>
<feature type="transmembrane region" description="Helical" evidence="8">
    <location>
        <begin position="515"/>
        <end position="536"/>
    </location>
</feature>
<dbReference type="EMBL" id="CAJNOW010006295">
    <property type="protein sequence ID" value="CAF1480596.1"/>
    <property type="molecule type" value="Genomic_DNA"/>
</dbReference>
<comment type="similarity">
    <text evidence="2 8">Belongs to the anoctamin family.</text>
</comment>
<comment type="caution">
    <text evidence="11">The sequence shown here is derived from an EMBL/GenBank/DDBJ whole genome shotgun (WGS) entry which is preliminary data.</text>
</comment>
<dbReference type="GO" id="GO:0005886">
    <property type="term" value="C:plasma membrane"/>
    <property type="evidence" value="ECO:0007669"/>
    <property type="project" value="UniProtKB-SubCell"/>
</dbReference>
<evidence type="ECO:0000256" key="5">
    <source>
        <dbReference type="ARBA" id="ARBA00022989"/>
    </source>
</evidence>
<dbReference type="PANTHER" id="PTHR12308:SF84">
    <property type="entry name" value="ANOCTAMIN"/>
    <property type="match status" value="1"/>
</dbReference>
<feature type="transmembrane region" description="Helical" evidence="8">
    <location>
        <begin position="709"/>
        <end position="736"/>
    </location>
</feature>
<feature type="domain" description="Anoctamin dimerisation" evidence="10">
    <location>
        <begin position="36"/>
        <end position="294"/>
    </location>
</feature>
<evidence type="ECO:0000259" key="9">
    <source>
        <dbReference type="Pfam" id="PF04547"/>
    </source>
</evidence>
<protein>
    <recommendedName>
        <fullName evidence="8">Anoctamin</fullName>
    </recommendedName>
</protein>
<name>A0A815RUV2_9BILA</name>
<accession>A0A815RUV2</accession>
<gene>
    <name evidence="11" type="ORF">KQP761_LOCUS13550</name>
</gene>
<feature type="transmembrane region" description="Helical" evidence="8">
    <location>
        <begin position="796"/>
        <end position="817"/>
    </location>
</feature>
<evidence type="ECO:0000256" key="6">
    <source>
        <dbReference type="ARBA" id="ARBA00023136"/>
    </source>
</evidence>
<dbReference type="InterPro" id="IPR049452">
    <property type="entry name" value="Anoctamin_TM"/>
</dbReference>
<evidence type="ECO:0000256" key="4">
    <source>
        <dbReference type="ARBA" id="ARBA00022692"/>
    </source>
</evidence>
<keyword evidence="3" id="KW-1003">Cell membrane</keyword>
<evidence type="ECO:0000256" key="3">
    <source>
        <dbReference type="ARBA" id="ARBA00022475"/>
    </source>
</evidence>
<keyword evidence="5 8" id="KW-1133">Transmembrane helix</keyword>
<feature type="transmembrane region" description="Helical" evidence="8">
    <location>
        <begin position="548"/>
        <end position="571"/>
    </location>
</feature>
<sequence length="968" mass="112288">MSSNDSQKYGIYENPELSQRPSLLYSSKPSRRSLPIDFVLVYTNKTTDNDQQPNNDGRPIMSIAEQRYKFEQYLTNKQGLILEHAKASTGQTEYVKVHAPFDALLLMAENLRMKLPIEEIKKSKTHHSKLSESYWCRFMNSIKKPFLLDSSISQDDIDYYKAVYSPDIEQFRTLFDKLRGGSRDFYFTPGERSLLTYELLSKEHFDHIEDNVRVQGPIARPEVLDTIRALESNLQRPGLDRLIARRVYDTYFPLHESKALRNNVTDADNRDLDDREKLKKHWATMRQFLKFQPLLLVRSYMGEKIAFYFAFIGFYNQLLILPSIVGIIIFIYGAASVATDQPISDICGNFGNTTYMCPRCDKECPFWRLSDSCIYSNASYVFDNMATVVFAIFMSIWGRLFVKLWKRHQAVLQYDWVDNKSELIEILISFLIITKDSIDFQEHFEPIRPKFEKEALKKGRKTKNPVTNEIESSIAIRKRVPFFVITTIVVLLTVLKNHNYNCFLCTKRLKNTIEIAISCTTLFAIIVYRVQMGFILNKTSVQAYSSIIMTVTSAIMNLICSIILSLLYYWVAQKLTDLECHKYQSKYDDSLTVKIYTFQFVNYYSSLFYIAYFKGRFFEYPSKYGKPDSTDFQEQCDPAGCFVDLSIQFVVVMTGQQIVIGIVEFFMAMFGTIKRACCSRDDSTLEQWEKDRNLYDLNSIVLIDEYLKLVIQFGFVTLFVAAFPLAPLCALINNLIELRLDAWKLLTKYKRPLPFKASDIGIWNDIIAAVSHLAVLTNAVVIAWTSEFIPKMSYRTLKSTGISLAGYVNWTLSYFPISDYNATGLMPSDVPGNLTYCRYRDFRESIGPYYSHTIVYWNVTAARLAFIIVFQQFVSFITYLIECLTSDVPKHIKKKIAHERYIEERARWTSKKTEENFRKVVRISRDIPDNIQRKHGNSEYSDEMASPRDINLSANDISSNDFVEITIL</sequence>
<evidence type="ECO:0000259" key="10">
    <source>
        <dbReference type="Pfam" id="PF16178"/>
    </source>
</evidence>
<dbReference type="Pfam" id="PF16178">
    <property type="entry name" value="Anoct_dimer"/>
    <property type="match status" value="1"/>
</dbReference>
<dbReference type="Proteomes" id="UP000663834">
    <property type="component" value="Unassembled WGS sequence"/>
</dbReference>
<feature type="transmembrane region" description="Helical" evidence="8">
    <location>
        <begin position="591"/>
        <end position="613"/>
    </location>
</feature>
<dbReference type="GO" id="GO:0005254">
    <property type="term" value="F:chloride channel activity"/>
    <property type="evidence" value="ECO:0007669"/>
    <property type="project" value="TreeGrafter"/>
</dbReference>
<organism evidence="11 12">
    <name type="scientific">Rotaria magnacalcarata</name>
    <dbReference type="NCBI Taxonomy" id="392030"/>
    <lineage>
        <taxon>Eukaryota</taxon>
        <taxon>Metazoa</taxon>
        <taxon>Spiralia</taxon>
        <taxon>Gnathifera</taxon>
        <taxon>Rotifera</taxon>
        <taxon>Eurotatoria</taxon>
        <taxon>Bdelloidea</taxon>
        <taxon>Philodinida</taxon>
        <taxon>Philodinidae</taxon>
        <taxon>Rotaria</taxon>
    </lineage>
</organism>